<dbReference type="EMBL" id="NJEU01000005">
    <property type="protein sequence ID" value="PHH83666.1"/>
    <property type="molecule type" value="Genomic_DNA"/>
</dbReference>
<dbReference type="GO" id="GO:0006729">
    <property type="term" value="P:tetrahydrobiopterin biosynthetic process"/>
    <property type="evidence" value="ECO:0007669"/>
    <property type="project" value="InterPro"/>
</dbReference>
<evidence type="ECO:0000313" key="7">
    <source>
        <dbReference type="EMBL" id="PHH83666.1"/>
    </source>
</evidence>
<proteinExistence type="inferred from homology"/>
<evidence type="ECO:0000256" key="4">
    <source>
        <dbReference type="ARBA" id="ARBA00023239"/>
    </source>
</evidence>
<dbReference type="EC" id="4.2.1.96" evidence="3"/>
<name>A0A2C5ZUH8_9HYPO</name>
<keyword evidence="4" id="KW-0456">Lyase</keyword>
<dbReference type="PANTHER" id="PTHR12599:SF0">
    <property type="entry name" value="PTERIN-4-ALPHA-CARBINOLAMINE DEHYDRATASE"/>
    <property type="match status" value="1"/>
</dbReference>
<dbReference type="InterPro" id="IPR001533">
    <property type="entry name" value="Pterin_deHydtase"/>
</dbReference>
<dbReference type="AlphaFoldDB" id="A0A2C5ZUH8"/>
<dbReference type="Pfam" id="PF01329">
    <property type="entry name" value="Pterin_4a"/>
    <property type="match status" value="1"/>
</dbReference>
<dbReference type="Proteomes" id="UP000224854">
    <property type="component" value="Unassembled WGS sequence"/>
</dbReference>
<dbReference type="OrthoDB" id="277398at2759"/>
<keyword evidence="8" id="KW-1185">Reference proteome</keyword>
<evidence type="ECO:0000256" key="6">
    <source>
        <dbReference type="SAM" id="MobiDB-lite"/>
    </source>
</evidence>
<dbReference type="PANTHER" id="PTHR12599">
    <property type="entry name" value="PTERIN-4-ALPHA-CARBINOLAMINE DEHYDRATASE"/>
    <property type="match status" value="1"/>
</dbReference>
<evidence type="ECO:0000256" key="1">
    <source>
        <dbReference type="ARBA" id="ARBA00001554"/>
    </source>
</evidence>
<evidence type="ECO:0000313" key="8">
    <source>
        <dbReference type="Proteomes" id="UP000224854"/>
    </source>
</evidence>
<dbReference type="SUPFAM" id="SSF55248">
    <property type="entry name" value="PCD-like"/>
    <property type="match status" value="1"/>
</dbReference>
<dbReference type="Gene3D" id="3.30.1360.20">
    <property type="entry name" value="Transcriptional coactivator/pterin dehydratase"/>
    <property type="match status" value="1"/>
</dbReference>
<gene>
    <name evidence="7" type="ORF">CDD82_5424</name>
</gene>
<comment type="catalytic activity">
    <reaction evidence="1">
        <text>(4aS,6R)-4a-hydroxy-L-erythro-5,6,7,8-tetrahydrobiopterin = (6R)-L-erythro-6,7-dihydrobiopterin + H2O</text>
        <dbReference type="Rhea" id="RHEA:11920"/>
        <dbReference type="ChEBI" id="CHEBI:15377"/>
        <dbReference type="ChEBI" id="CHEBI:15642"/>
        <dbReference type="ChEBI" id="CHEBI:43120"/>
        <dbReference type="EC" id="4.2.1.96"/>
    </reaction>
</comment>
<feature type="compositionally biased region" description="Polar residues" evidence="6">
    <location>
        <begin position="1"/>
        <end position="10"/>
    </location>
</feature>
<dbReference type="InterPro" id="IPR036428">
    <property type="entry name" value="PCD_sf"/>
</dbReference>
<sequence>MATLQQSPGASSPKPCFSPDSDDAALTQDLETLVSPRGHWALSTNGMALERSFKFKTFAKTWARLYDGRVAAMQSQKPSPRVFNTLFVRWTTHHPRGLSSKDIAMAALCDALARDFGELDVGPTDSKIRELADKAQTSAADCCMPKS</sequence>
<protein>
    <recommendedName>
        <fullName evidence="3">4a-hydroxytetrahydrobiopterin dehydratase</fullName>
        <ecNumber evidence="3">4.2.1.96</ecNumber>
    </recommendedName>
    <alternativeName>
        <fullName evidence="5">4-alpha-hydroxy-tetrahydropterin dehydratase</fullName>
    </alternativeName>
</protein>
<comment type="caution">
    <text evidence="7">The sequence shown here is derived from an EMBL/GenBank/DDBJ whole genome shotgun (WGS) entry which is preliminary data.</text>
</comment>
<feature type="region of interest" description="Disordered" evidence="6">
    <location>
        <begin position="1"/>
        <end position="21"/>
    </location>
</feature>
<evidence type="ECO:0000256" key="3">
    <source>
        <dbReference type="ARBA" id="ARBA00013252"/>
    </source>
</evidence>
<accession>A0A2C5ZUH8</accession>
<reference evidence="7 8" key="1">
    <citation type="submission" date="2017-06" db="EMBL/GenBank/DDBJ databases">
        <title>Ant-infecting Ophiocordyceps genomes reveal a high diversity of potential behavioral manipulation genes and a possible major role for enterotoxins.</title>
        <authorList>
            <person name="De Bekker C."/>
            <person name="Evans H.C."/>
            <person name="Brachmann A."/>
            <person name="Hughes D.P."/>
        </authorList>
    </citation>
    <scope>NUCLEOTIDE SEQUENCE [LARGE SCALE GENOMIC DNA]</scope>
    <source>
        <strain evidence="7 8">1348a</strain>
    </source>
</reference>
<comment type="similarity">
    <text evidence="2">Belongs to the pterin-4-alpha-carbinolamine dehydratase family.</text>
</comment>
<evidence type="ECO:0000256" key="2">
    <source>
        <dbReference type="ARBA" id="ARBA00006472"/>
    </source>
</evidence>
<organism evidence="7 8">
    <name type="scientific">Ophiocordyceps australis</name>
    <dbReference type="NCBI Taxonomy" id="1399860"/>
    <lineage>
        <taxon>Eukaryota</taxon>
        <taxon>Fungi</taxon>
        <taxon>Dikarya</taxon>
        <taxon>Ascomycota</taxon>
        <taxon>Pezizomycotina</taxon>
        <taxon>Sordariomycetes</taxon>
        <taxon>Hypocreomycetidae</taxon>
        <taxon>Hypocreales</taxon>
        <taxon>Ophiocordycipitaceae</taxon>
        <taxon>Ophiocordyceps</taxon>
    </lineage>
</organism>
<dbReference type="GO" id="GO:0008124">
    <property type="term" value="F:4-alpha-hydroxytetrahydrobiopterin dehydratase activity"/>
    <property type="evidence" value="ECO:0007669"/>
    <property type="project" value="UniProtKB-EC"/>
</dbReference>
<evidence type="ECO:0000256" key="5">
    <source>
        <dbReference type="ARBA" id="ARBA00030497"/>
    </source>
</evidence>